<dbReference type="InterPro" id="IPR036582">
    <property type="entry name" value="Mao_N_sf"/>
</dbReference>
<dbReference type="Gene3D" id="3.20.20.80">
    <property type="entry name" value="Glycosidases"/>
    <property type="match status" value="1"/>
</dbReference>
<keyword evidence="4" id="KW-1185">Reference proteome</keyword>
<evidence type="ECO:0000313" key="4">
    <source>
        <dbReference type="Proteomes" id="UP000647416"/>
    </source>
</evidence>
<protein>
    <recommendedName>
        <fullName evidence="2">Copper amine oxidase-like N-terminal domain-containing protein</fullName>
    </recommendedName>
</protein>
<dbReference type="SUPFAM" id="SSF55383">
    <property type="entry name" value="Copper amine oxidase, domain N"/>
    <property type="match status" value="1"/>
</dbReference>
<comment type="caution">
    <text evidence="3">The sequence shown here is derived from an EMBL/GenBank/DDBJ whole genome shotgun (WGS) entry which is preliminary data.</text>
</comment>
<dbReference type="InterPro" id="IPR012854">
    <property type="entry name" value="Cu_amine_oxidase-like_N"/>
</dbReference>
<dbReference type="EMBL" id="JACRTE010000004">
    <property type="protein sequence ID" value="MBC8596134.1"/>
    <property type="molecule type" value="Genomic_DNA"/>
</dbReference>
<dbReference type="Pfam" id="PF07833">
    <property type="entry name" value="Cu_amine_oxidN1"/>
    <property type="match status" value="1"/>
</dbReference>
<evidence type="ECO:0000256" key="1">
    <source>
        <dbReference type="SAM" id="SignalP"/>
    </source>
</evidence>
<accession>A0A926FCV4</accession>
<dbReference type="Gene3D" id="2.60.40.1190">
    <property type="match status" value="1"/>
</dbReference>
<dbReference type="InterPro" id="IPR017853">
    <property type="entry name" value="GH"/>
</dbReference>
<dbReference type="SUPFAM" id="SSF49344">
    <property type="entry name" value="CBD9-like"/>
    <property type="match status" value="1"/>
</dbReference>
<name>A0A926FCV4_9FIRM</name>
<evidence type="ECO:0000313" key="3">
    <source>
        <dbReference type="EMBL" id="MBC8596134.1"/>
    </source>
</evidence>
<reference evidence="3" key="1">
    <citation type="submission" date="2020-08" db="EMBL/GenBank/DDBJ databases">
        <title>Genome public.</title>
        <authorList>
            <person name="Liu C."/>
            <person name="Sun Q."/>
        </authorList>
    </citation>
    <scope>NUCLEOTIDE SEQUENCE</scope>
    <source>
        <strain evidence="3">NSJ-50</strain>
    </source>
</reference>
<proteinExistence type="predicted"/>
<dbReference type="Proteomes" id="UP000647416">
    <property type="component" value="Unassembled WGS sequence"/>
</dbReference>
<feature type="chain" id="PRO_5038940878" description="Copper amine oxidase-like N-terminal domain-containing protein" evidence="1">
    <location>
        <begin position="25"/>
        <end position="1153"/>
    </location>
</feature>
<dbReference type="Gene3D" id="3.30.457.10">
    <property type="entry name" value="Copper amine oxidase-like, N-terminal domain"/>
    <property type="match status" value="1"/>
</dbReference>
<feature type="domain" description="Copper amine oxidase-like N-terminal" evidence="2">
    <location>
        <begin position="65"/>
        <end position="151"/>
    </location>
</feature>
<organism evidence="3 4">
    <name type="scientific">Qingrenia yutianensis</name>
    <dbReference type="NCBI Taxonomy" id="2763676"/>
    <lineage>
        <taxon>Bacteria</taxon>
        <taxon>Bacillati</taxon>
        <taxon>Bacillota</taxon>
        <taxon>Clostridia</taxon>
        <taxon>Eubacteriales</taxon>
        <taxon>Oscillospiraceae</taxon>
        <taxon>Qingrenia</taxon>
    </lineage>
</organism>
<evidence type="ECO:0000259" key="2">
    <source>
        <dbReference type="Pfam" id="PF07833"/>
    </source>
</evidence>
<gene>
    <name evidence="3" type="ORF">H8706_04530</name>
</gene>
<dbReference type="SUPFAM" id="SSF51445">
    <property type="entry name" value="(Trans)glycosidases"/>
    <property type="match status" value="1"/>
</dbReference>
<dbReference type="RefSeq" id="WP_262431680.1">
    <property type="nucleotide sequence ID" value="NZ_JACRTE010000004.1"/>
</dbReference>
<dbReference type="AlphaFoldDB" id="A0A926FCV4"/>
<feature type="signal peptide" evidence="1">
    <location>
        <begin position="1"/>
        <end position="24"/>
    </location>
</feature>
<keyword evidence="1" id="KW-0732">Signal</keyword>
<sequence>MKYAKRFTAFALLLLMLFSQCVFANALDYDTADGFLKNSVILCAKKPYYYANGIKNYFDLSNKKYAPQYDDGEIYVSVTQIKKLLNIGYTYGKAGNLLTLKNGGNTVIVKIGEDLANVNGKNVRYTHPAVFNGVRTLLPIGETARLLGFYVYGFEKVTVISKYDIENADYKNTALQKASAMFFDGFYKNGFEDGSAKFQTWSDSVSNGTDGKIFFEGEKSGYIDAVQKSMAAFMFPHVQPDPYEERTHLEYDVTANVYVTEDYKNNEPFALFSMKKDGAYKRLAYASADREPIPGEWCEITFKFIYRNVYRNDIVRANPTDSFSFGIGTRAKNVTETSKASGRIYFDNVRLSFAEPSTSNTALQLIPNSDLSWYVTGDTVNYRAAGADKDVLDGFEKVEGLIYNLDDEIVYKNTISAKKFKKDGFDFDTSGFSGNFAAEIYGVRADGTKSAFEYFQRAPVSEKVYEAGITKHRFVVASKETKPQSERNGFPGINATTDIGMRLADKIGYSAVRYHYIRWGDSQLEKGTHTAKGQFDWTQTDKMAESMSKNDMKLMVNIFGSPKWALPAQFQGITGGMVAGGMKYNGYGIQNQEYVAEYINAYLERYGKITDVIEFWNEPGSASAFWYDHDNDAVLIQMLKTTHDCVEKYNKENGTDIKIAFAGFMTTQETWLTKFMSIDPNSESYYDIFSIHGSYSPPQKVYNYAYETLGLDKKEWINSETYSAQMNDGRSKETGGYTNYRLNALSALMNYFYHMKAGAKEIYEFRATSDVSDEYAAAILNNGGSINFWGLSNDCGTHTEPLPLAGILNVFFDIMGKDFTVDKEYRLDNSFVALSFKNGGKTAVALWNADTKSAYMDEKIKSVITENTKIMDFEGHAVSANVFLNGEKLYWLVDVDEDKLAEIESKENSVLNPNNIKPYYTAATAEEAKRTPFDELEVAKGAFTQGKLFDENTFEVVNNNINWIEDGFNYVGTGTFKNTAKADGFNAKFAASYTDKGFYLMVDVADKAFCENDLDGIMQSYWNYDGIQFAFDTVGVGSADDRMECAAAKTAGGTYFIKSTTPDFGPELITDYTKKGIPIEGCVNISDTENGKLYKVFVPISEMYPMSYPNPYDCIRFSLLVNNNDGEGRLGYLEWSSGIGNKKDPTLYGALAD</sequence>